<sequence>MDFGIGFISTNIMLPILDFFYGIVPSYGFAIIALTLVIRLGLYPLSAGQIRNMRKMRITQPLMKERQAEIQSRYKDDPAKQQEEMGKLMQQFGNPLAGCLPLVLQMPILFALFATLRGSPFANINYTVDVQILPSEQIERIVPQPYATKPSNIYVTDGEHYPISALLPGGNTLGVGEKTTVEFQTSEGQSLSNLVQQNLDSNIQATYEITKGAERLQVNEDGTIEAIAPGEATIEATLPGIAANTGFLFIKALGQVGVTSDDGTINWDILGMILFFGASIYINQELSGSSGGGAQQQQAINKITPLIFSGMFLFFPLPAGVLMYIVVANVFQTLQTLVLMREPLPDNLQKLLEEQEKAEKGRQTLPFEKRSKKKEKPS</sequence>
<evidence type="ECO:0000256" key="7">
    <source>
        <dbReference type="ARBA" id="ARBA00023136"/>
    </source>
</evidence>
<keyword evidence="8" id="KW-0143">Chaperone</keyword>
<dbReference type="AlphaFoldDB" id="G5J2T7"/>
<evidence type="ECO:0000256" key="2">
    <source>
        <dbReference type="ARBA" id="ARBA00022448"/>
    </source>
</evidence>
<dbReference type="NCBIfam" id="TIGR03592">
    <property type="entry name" value="yidC_oxa1_cterm"/>
    <property type="match status" value="1"/>
</dbReference>
<keyword evidence="5" id="KW-0653">Protein transport</keyword>
<evidence type="ECO:0000313" key="13">
    <source>
        <dbReference type="EMBL" id="EHJ13500.1"/>
    </source>
</evidence>
<dbReference type="GO" id="GO:0005886">
    <property type="term" value="C:plasma membrane"/>
    <property type="evidence" value="ECO:0007669"/>
    <property type="project" value="UniProtKB-SubCell"/>
</dbReference>
<dbReference type="RefSeq" id="WP_007304788.1">
    <property type="nucleotide sequence ID" value="NZ_AESD01000277.1"/>
</dbReference>
<proteinExistence type="inferred from homology"/>
<feature type="transmembrane region" description="Helical" evidence="11">
    <location>
        <begin position="95"/>
        <end position="116"/>
    </location>
</feature>
<evidence type="ECO:0000256" key="1">
    <source>
        <dbReference type="ARBA" id="ARBA00004429"/>
    </source>
</evidence>
<comment type="subcellular location">
    <subcellularLocation>
        <location evidence="1">Cell inner membrane</location>
        <topology evidence="1">Multi-pass membrane protein</topology>
    </subcellularLocation>
    <subcellularLocation>
        <location evidence="9">Membrane</location>
        <topology evidence="9">Multi-pass membrane protein</topology>
    </subcellularLocation>
</comment>
<gene>
    <name evidence="13" type="ORF">CWATWH0003_1819</name>
</gene>
<keyword evidence="2" id="KW-0813">Transport</keyword>
<keyword evidence="3" id="KW-1003">Cell membrane</keyword>
<feature type="domain" description="Membrane insertase YidC/Oxa/ALB C-terminal" evidence="12">
    <location>
        <begin position="27"/>
        <end position="340"/>
    </location>
</feature>
<evidence type="ECO:0000256" key="3">
    <source>
        <dbReference type="ARBA" id="ARBA00022475"/>
    </source>
</evidence>
<comment type="similarity">
    <text evidence="9">Belongs to the OXA1/ALB3/YidC family.</text>
</comment>
<dbReference type="CDD" id="cd20070">
    <property type="entry name" value="5TM_YidC_Alb3"/>
    <property type="match status" value="1"/>
</dbReference>
<reference evidence="13 14" key="1">
    <citation type="journal article" date="2011" name="Front. Microbiol.">
        <title>Two Strains of Crocosphaera watsonii with Highly Conserved Genomes are Distinguished by Strain-Specific Features.</title>
        <authorList>
            <person name="Bench S.R."/>
            <person name="Ilikchyan I.N."/>
            <person name="Tripp H.J."/>
            <person name="Zehr J.P."/>
        </authorList>
    </citation>
    <scope>NUCLEOTIDE SEQUENCE [LARGE SCALE GENOMIC DNA]</scope>
    <source>
        <strain evidence="13 14">WH 0003</strain>
    </source>
</reference>
<dbReference type="GO" id="GO:0015031">
    <property type="term" value="P:protein transport"/>
    <property type="evidence" value="ECO:0007669"/>
    <property type="project" value="UniProtKB-KW"/>
</dbReference>
<evidence type="ECO:0000256" key="8">
    <source>
        <dbReference type="ARBA" id="ARBA00023186"/>
    </source>
</evidence>
<evidence type="ECO:0000256" key="9">
    <source>
        <dbReference type="RuleBase" id="RU003945"/>
    </source>
</evidence>
<comment type="caution">
    <text evidence="13">The sequence shown here is derived from an EMBL/GenBank/DDBJ whole genome shotgun (WGS) entry which is preliminary data.</text>
</comment>
<dbReference type="InterPro" id="IPR001708">
    <property type="entry name" value="YidC/ALB3/OXA1/COX18"/>
</dbReference>
<evidence type="ECO:0000259" key="12">
    <source>
        <dbReference type="Pfam" id="PF02096"/>
    </source>
</evidence>
<evidence type="ECO:0000256" key="4">
    <source>
        <dbReference type="ARBA" id="ARBA00022692"/>
    </source>
</evidence>
<dbReference type="PANTHER" id="PTHR12428">
    <property type="entry name" value="OXA1"/>
    <property type="match status" value="1"/>
</dbReference>
<dbReference type="InterPro" id="IPR028055">
    <property type="entry name" value="YidC/Oxa/ALB_C"/>
</dbReference>
<dbReference type="GeneID" id="88765571"/>
<feature type="transmembrane region" description="Helical" evidence="11">
    <location>
        <begin position="306"/>
        <end position="331"/>
    </location>
</feature>
<feature type="compositionally biased region" description="Basic and acidic residues" evidence="10">
    <location>
        <begin position="351"/>
        <end position="362"/>
    </location>
</feature>
<dbReference type="InterPro" id="IPR047196">
    <property type="entry name" value="YidC_ALB_C"/>
</dbReference>
<keyword evidence="4 9" id="KW-0812">Transmembrane</keyword>
<dbReference type="NCBIfam" id="NF002734">
    <property type="entry name" value="PRK02654.1"/>
    <property type="match status" value="1"/>
</dbReference>
<evidence type="ECO:0000256" key="6">
    <source>
        <dbReference type="ARBA" id="ARBA00022989"/>
    </source>
</evidence>
<protein>
    <submittedName>
        <fullName evidence="13">OxaI/YidC membrane insertion protein</fullName>
    </submittedName>
</protein>
<dbReference type="Proteomes" id="UP000003477">
    <property type="component" value="Unassembled WGS sequence"/>
</dbReference>
<dbReference type="PANTHER" id="PTHR12428:SF65">
    <property type="entry name" value="CYTOCHROME C OXIDASE ASSEMBLY PROTEIN COX18, MITOCHONDRIAL"/>
    <property type="match status" value="1"/>
</dbReference>
<evidence type="ECO:0000256" key="5">
    <source>
        <dbReference type="ARBA" id="ARBA00022927"/>
    </source>
</evidence>
<evidence type="ECO:0000256" key="10">
    <source>
        <dbReference type="SAM" id="MobiDB-lite"/>
    </source>
</evidence>
<dbReference type="Pfam" id="PF02096">
    <property type="entry name" value="60KD_IMP"/>
    <property type="match status" value="1"/>
</dbReference>
<feature type="region of interest" description="Disordered" evidence="10">
    <location>
        <begin position="351"/>
        <end position="378"/>
    </location>
</feature>
<dbReference type="PATRIC" id="fig|423471.3.peg.1706"/>
<keyword evidence="6 11" id="KW-1133">Transmembrane helix</keyword>
<organism evidence="13 14">
    <name type="scientific">Crocosphaera watsonii WH 0003</name>
    <dbReference type="NCBI Taxonomy" id="423471"/>
    <lineage>
        <taxon>Bacteria</taxon>
        <taxon>Bacillati</taxon>
        <taxon>Cyanobacteriota</taxon>
        <taxon>Cyanophyceae</taxon>
        <taxon>Oscillatoriophycideae</taxon>
        <taxon>Chroococcales</taxon>
        <taxon>Aphanothecaceae</taxon>
        <taxon>Crocosphaera</taxon>
    </lineage>
</organism>
<name>G5J2T7_CROWT</name>
<keyword evidence="7 11" id="KW-0472">Membrane</keyword>
<accession>G5J2T7</accession>
<dbReference type="EMBL" id="AESD01000277">
    <property type="protein sequence ID" value="EHJ13500.1"/>
    <property type="molecule type" value="Genomic_DNA"/>
</dbReference>
<feature type="transmembrane region" description="Helical" evidence="11">
    <location>
        <begin position="20"/>
        <end position="45"/>
    </location>
</feature>
<dbReference type="GO" id="GO:0032977">
    <property type="term" value="F:membrane insertase activity"/>
    <property type="evidence" value="ECO:0007669"/>
    <property type="project" value="InterPro"/>
</dbReference>
<evidence type="ECO:0000313" key="14">
    <source>
        <dbReference type="Proteomes" id="UP000003477"/>
    </source>
</evidence>
<dbReference type="GO" id="GO:0051205">
    <property type="term" value="P:protein insertion into membrane"/>
    <property type="evidence" value="ECO:0007669"/>
    <property type="project" value="TreeGrafter"/>
</dbReference>
<evidence type="ECO:0000256" key="11">
    <source>
        <dbReference type="SAM" id="Phobius"/>
    </source>
</evidence>